<dbReference type="RefSeq" id="WP_061801592.1">
    <property type="nucleotide sequence ID" value="NZ_FOXX01000001.1"/>
</dbReference>
<reference evidence="4 5" key="1">
    <citation type="submission" date="2016-10" db="EMBL/GenBank/DDBJ databases">
        <authorList>
            <person name="Varghese N."/>
            <person name="Submissions S."/>
        </authorList>
    </citation>
    <scope>NUCLEOTIDE SEQUENCE [LARGE SCALE GENOMIC DNA]</scope>
    <source>
        <strain evidence="4 5">DSM 13796</strain>
    </source>
</reference>
<dbReference type="GeneID" id="93708790"/>
<keyword evidence="2" id="KW-0472">Membrane</keyword>
<evidence type="ECO:0000259" key="3">
    <source>
        <dbReference type="Pfam" id="PF02397"/>
    </source>
</evidence>
<keyword evidence="2" id="KW-1133">Transmembrane helix</keyword>
<feature type="transmembrane region" description="Helical" evidence="2">
    <location>
        <begin position="12"/>
        <end position="34"/>
    </location>
</feature>
<feature type="domain" description="Bacterial sugar transferase" evidence="3">
    <location>
        <begin position="8"/>
        <end position="186"/>
    </location>
</feature>
<evidence type="ECO:0000313" key="4">
    <source>
        <dbReference type="EMBL" id="SFQ03802.1"/>
    </source>
</evidence>
<dbReference type="EMBL" id="FOXX01000001">
    <property type="protein sequence ID" value="SFQ03802.1"/>
    <property type="molecule type" value="Genomic_DNA"/>
</dbReference>
<dbReference type="Proteomes" id="UP000182762">
    <property type="component" value="Unassembled WGS sequence"/>
</dbReference>
<dbReference type="PANTHER" id="PTHR30576">
    <property type="entry name" value="COLANIC BIOSYNTHESIS UDP-GLUCOSE LIPID CARRIER TRANSFERASE"/>
    <property type="match status" value="1"/>
</dbReference>
<keyword evidence="2" id="KW-0812">Transmembrane</keyword>
<organism evidence="4 5">
    <name type="scientific">Priestia endophytica DSM 13796</name>
    <dbReference type="NCBI Taxonomy" id="1121089"/>
    <lineage>
        <taxon>Bacteria</taxon>
        <taxon>Bacillati</taxon>
        <taxon>Bacillota</taxon>
        <taxon>Bacilli</taxon>
        <taxon>Bacillales</taxon>
        <taxon>Bacillaceae</taxon>
        <taxon>Priestia</taxon>
    </lineage>
</organism>
<proteinExistence type="inferred from homology"/>
<accession>A0A1I5V8P4</accession>
<gene>
    <name evidence="4" type="ORF">SAMN02745910_00009</name>
</gene>
<dbReference type="Pfam" id="PF02397">
    <property type="entry name" value="Bac_transf"/>
    <property type="match status" value="1"/>
</dbReference>
<comment type="caution">
    <text evidence="4">The sequence shown here is derived from an EMBL/GenBank/DDBJ whole genome shotgun (WGS) entry which is preliminary data.</text>
</comment>
<dbReference type="InterPro" id="IPR003362">
    <property type="entry name" value="Bact_transf"/>
</dbReference>
<evidence type="ECO:0000256" key="2">
    <source>
        <dbReference type="SAM" id="Phobius"/>
    </source>
</evidence>
<evidence type="ECO:0000256" key="1">
    <source>
        <dbReference type="ARBA" id="ARBA00006464"/>
    </source>
</evidence>
<evidence type="ECO:0000313" key="5">
    <source>
        <dbReference type="Proteomes" id="UP000182762"/>
    </source>
</evidence>
<name>A0A1I5V8P4_9BACI</name>
<keyword evidence="5" id="KW-1185">Reference proteome</keyword>
<dbReference type="PANTHER" id="PTHR30576:SF10">
    <property type="entry name" value="SLL5057 PROTEIN"/>
    <property type="match status" value="1"/>
</dbReference>
<sequence length="205" mass="23742">MRTYFQVKRIIDFLLSCIAVVILSPLFLILAILIKIDSRGPILFKQERVGKDKKVFYILKFRTMVTDAPKNTPTHMLKDSTLFITRIGKFLRKTSLDELPQLINILRGDMSLIGPRPSLQNQYDLIDERDKYNVHSIYPGLTGWAQINGRDELPIFVKAKLDGEYVQKMSLLFDCKVFFKTIFSILRSEGVREGEPVEQSEKRNL</sequence>
<protein>
    <submittedName>
        <fullName evidence="4">O-antigen biosynthesis protein WbqP</fullName>
    </submittedName>
</protein>
<comment type="similarity">
    <text evidence="1">Belongs to the bacterial sugar transferase family.</text>
</comment>